<keyword evidence="1" id="KW-0175">Coiled coil</keyword>
<name>A0A7Y9IBH1_9ACTN</name>
<dbReference type="EMBL" id="JACCBU010000001">
    <property type="protein sequence ID" value="NYE73856.1"/>
    <property type="molecule type" value="Genomic_DNA"/>
</dbReference>
<feature type="region of interest" description="Disordered" evidence="2">
    <location>
        <begin position="443"/>
        <end position="463"/>
    </location>
</feature>
<evidence type="ECO:0000256" key="1">
    <source>
        <dbReference type="SAM" id="Coils"/>
    </source>
</evidence>
<gene>
    <name evidence="3" type="ORF">BKA15_005185</name>
</gene>
<evidence type="ECO:0000256" key="2">
    <source>
        <dbReference type="SAM" id="MobiDB-lite"/>
    </source>
</evidence>
<evidence type="ECO:0008006" key="5">
    <source>
        <dbReference type="Google" id="ProtNLM"/>
    </source>
</evidence>
<evidence type="ECO:0000313" key="4">
    <source>
        <dbReference type="Proteomes" id="UP000569914"/>
    </source>
</evidence>
<organism evidence="3 4">
    <name type="scientific">Microlunatus parietis</name>
    <dbReference type="NCBI Taxonomy" id="682979"/>
    <lineage>
        <taxon>Bacteria</taxon>
        <taxon>Bacillati</taxon>
        <taxon>Actinomycetota</taxon>
        <taxon>Actinomycetes</taxon>
        <taxon>Propionibacteriales</taxon>
        <taxon>Propionibacteriaceae</taxon>
        <taxon>Microlunatus</taxon>
    </lineage>
</organism>
<proteinExistence type="predicted"/>
<accession>A0A7Y9IBH1</accession>
<feature type="region of interest" description="Disordered" evidence="2">
    <location>
        <begin position="1024"/>
        <end position="1047"/>
    </location>
</feature>
<sequence length="1468" mass="161296">MWHLRRVHLESVGHPDARFDPLTVNLTDIDGEPTSSVLWLENMGGKTSWLSLVFCPLRPALDDFLGRPDKYLGDYVLATDTSQILLEFAQIAGVRTLSGSGTRLLLGQVMQWKHRRQERSRESTQLLRQFWAAVVPPSGGRLTFESAVRLMHTDDDQRRPLSDFSAGISSLIEGDAFRPDNHQGRWADWLRQHGLDPEVFADELKMSADEGSISERFHFEGGDQFVQWAMPYIIPPEVPDGVATVVEGVRDTLTQRPSLLAQQQFCRTVEGKLEFAASQQTQLEEERSEAAGNWDAALRLVDQFRAAMVLAKSSVRHHKGRAEHFEDKAKRAQSVRNHRQQQGREAQLVAARLQYEEAAGTYGELTEQLEKAQLRVDAWEITGRLRSQGEAKARLAQIGVLLGDMDDRAAPLRTAVSEAELRLAAKLTSLRAVEQATVDEAEEELANADSAAAAAEEEEGKARSQYLQATSAVASAEERMRQLDDELSRAIEDGLLRSGQPLDDARASAAAERDRWNAEVERLAILADGALGTVGRAERERESARAALSDAQAEYEKAAARSEAVDAALSQLLSTPGLTAVFDAAHPDVWQDGEAAADRLSRDADWAAADRVAVELAAATDTRAVDWLNRTGLLPPSPDVEAVLDVLAAAEDIGVAFSGWDVLRRRVPVDQQAAYISRCPEIVSGVVLDGPSDLEAAAAIARSVVLTGPVVLTTMAALDGERTEPFTVLQGPAALYDENAAAAEATLREARLDAFDEEKQAARAREDEARSARAALTGFLDRHPADAVARWRTEVADRQAIVREVRERLGTTEVGYRQARATAQAATAAVQPARDRLGEVERAQEALRGLSDRQAARPGVLVNLQEAGEQLAAARRRSQKADAARQSARTREKSANEMILGLQIRISRIDDAFTRWRLEAVDTAPPDDPVDSLEFALEAARTELQLASPPSELLRERNDLQKQLAELGSLIRQANGEVVTLARTLLSGPEGATLDARETALRAAKASLMELAKQEALAKQTLSAAQDDLRQKEAIAPSRRAPLDEEPATADRARELLEQLTAQAAAAFEEHSEATDSQKHHARAADEAEQDRKAFEREAADLAVVLRRCAVMMDRPADIIDLPREESAWSGGTEFAEKARRGSQTKLDDAAEYIRLAIQERDGALDDVRHLANQFRKLLTDDLPTLIPRLTEGTADQRGAYARQLTGQLHTFALTIDKQLADVERHRRIVIEHLVGKVKETVKLLERMQRRTRMPAGLEEWSDRSFLHLTHPKLPETTEELSGKVATVVDRVCADPDKTVPSGMDLLYTAVSASIGGPFHATILKPHKRLTNERVDIGEMSVFSGGQKVTVALVMFAALTRMRTEARSSGLQTNAALPLLLDNPIGKANQATLMEVQQRVADAFGLQLIYTTGLHDVGALASFKNIVRLDGRENPRSGHVHLVVDKMAADLVYLDSIRLVQHEEPGYD</sequence>
<reference evidence="3 4" key="1">
    <citation type="submission" date="2020-07" db="EMBL/GenBank/DDBJ databases">
        <title>Sequencing the genomes of 1000 actinobacteria strains.</title>
        <authorList>
            <person name="Klenk H.-P."/>
        </authorList>
    </citation>
    <scope>NUCLEOTIDE SEQUENCE [LARGE SCALE GENOMIC DNA]</scope>
    <source>
        <strain evidence="3 4">DSM 22083</strain>
    </source>
</reference>
<protein>
    <recommendedName>
        <fullName evidence="5">Chromosome segregation ATPase</fullName>
    </recommendedName>
</protein>
<feature type="region of interest" description="Disordered" evidence="2">
    <location>
        <begin position="1069"/>
        <end position="1091"/>
    </location>
</feature>
<keyword evidence="4" id="KW-1185">Reference proteome</keyword>
<comment type="caution">
    <text evidence="3">The sequence shown here is derived from an EMBL/GenBank/DDBJ whole genome shotgun (WGS) entry which is preliminary data.</text>
</comment>
<evidence type="ECO:0000313" key="3">
    <source>
        <dbReference type="EMBL" id="NYE73856.1"/>
    </source>
</evidence>
<dbReference type="RefSeq" id="WP_179755671.1">
    <property type="nucleotide sequence ID" value="NZ_JACCBU010000001.1"/>
</dbReference>
<feature type="coiled-coil region" evidence="1">
    <location>
        <begin position="355"/>
        <end position="382"/>
    </location>
</feature>
<feature type="coiled-coil region" evidence="1">
    <location>
        <begin position="534"/>
        <end position="561"/>
    </location>
</feature>
<dbReference type="Proteomes" id="UP000569914">
    <property type="component" value="Unassembled WGS sequence"/>
</dbReference>